<feature type="region of interest" description="Disordered" evidence="1">
    <location>
        <begin position="1"/>
        <end position="24"/>
    </location>
</feature>
<feature type="compositionally biased region" description="Polar residues" evidence="1">
    <location>
        <begin position="342"/>
        <end position="351"/>
    </location>
</feature>
<accession>A0A9P4PPP5</accession>
<feature type="compositionally biased region" description="Basic and acidic residues" evidence="1">
    <location>
        <begin position="373"/>
        <end position="382"/>
    </location>
</feature>
<feature type="compositionally biased region" description="Polar residues" evidence="1">
    <location>
        <begin position="430"/>
        <end position="449"/>
    </location>
</feature>
<dbReference type="Proteomes" id="UP000799764">
    <property type="component" value="Unassembled WGS sequence"/>
</dbReference>
<dbReference type="OrthoDB" id="3794025at2759"/>
<sequence>MPTQSIYLSQHAPPTPQHNRFPPAGTFVQKFENLPRALRRPQFGNQNQYDRADPRDDARMGSAHLRTLQQTLDNERKAHKVELDRIEVRARHRYETALQEIINDILGQRAALVQQKIHLKEWELGLNAREGLTRKIEHLLAEGQRQFAGAEADEQGLEPFINVNEEIIRERVIHEIGRRDRKVDAQLTIKKEKLDNREAAIDMREKAYSAMYKVQVAEKLESRIRAELEEAITARESTEYDRGLAEGKALGQAEGNEELRQIWHDKGFATCHSISDRMKRFQAGLLAHDSPEMAFLFDESHPDNPFTRGLKMGRRDVAASSQQSPAWSEPDGPMPSGLVSRLDSTTANGNAADTPARSHPYAHLNGRTNGHAIGHDNGHEDGVGNSAPIREQGGPVRGLPNSFSTPTEFHPHPFAYANGHTNGHTNGANSTPPHSSIPQNGVENHSTPLSRADPTFGVPQFGPRSAPRPIHPSLQSQAPPPQTPTTNGALTNGSDTTGDRADSSVARANGEVPTFLSGRRLLTYGRAAGEDERVHKADIQVDLIDLY</sequence>
<organism evidence="2 3">
    <name type="scientific">Karstenula rhodostoma CBS 690.94</name>
    <dbReference type="NCBI Taxonomy" id="1392251"/>
    <lineage>
        <taxon>Eukaryota</taxon>
        <taxon>Fungi</taxon>
        <taxon>Dikarya</taxon>
        <taxon>Ascomycota</taxon>
        <taxon>Pezizomycotina</taxon>
        <taxon>Dothideomycetes</taxon>
        <taxon>Pleosporomycetidae</taxon>
        <taxon>Pleosporales</taxon>
        <taxon>Massarineae</taxon>
        <taxon>Didymosphaeriaceae</taxon>
        <taxon>Karstenula</taxon>
    </lineage>
</organism>
<gene>
    <name evidence="2" type="ORF">P171DRAFT_430745</name>
</gene>
<feature type="compositionally biased region" description="Polar residues" evidence="1">
    <location>
        <begin position="487"/>
        <end position="496"/>
    </location>
</feature>
<comment type="caution">
    <text evidence="2">The sequence shown here is derived from an EMBL/GenBank/DDBJ whole genome shotgun (WGS) entry which is preliminary data.</text>
</comment>
<reference evidence="2" key="1">
    <citation type="journal article" date="2020" name="Stud. Mycol.">
        <title>101 Dothideomycetes genomes: a test case for predicting lifestyles and emergence of pathogens.</title>
        <authorList>
            <person name="Haridas S."/>
            <person name="Albert R."/>
            <person name="Binder M."/>
            <person name="Bloem J."/>
            <person name="Labutti K."/>
            <person name="Salamov A."/>
            <person name="Andreopoulos B."/>
            <person name="Baker S."/>
            <person name="Barry K."/>
            <person name="Bills G."/>
            <person name="Bluhm B."/>
            <person name="Cannon C."/>
            <person name="Castanera R."/>
            <person name="Culley D."/>
            <person name="Daum C."/>
            <person name="Ezra D."/>
            <person name="Gonzalez J."/>
            <person name="Henrissat B."/>
            <person name="Kuo A."/>
            <person name="Liang C."/>
            <person name="Lipzen A."/>
            <person name="Lutzoni F."/>
            <person name="Magnuson J."/>
            <person name="Mondo S."/>
            <person name="Nolan M."/>
            <person name="Ohm R."/>
            <person name="Pangilinan J."/>
            <person name="Park H.-J."/>
            <person name="Ramirez L."/>
            <person name="Alfaro M."/>
            <person name="Sun H."/>
            <person name="Tritt A."/>
            <person name="Yoshinaga Y."/>
            <person name="Zwiers L.-H."/>
            <person name="Turgeon B."/>
            <person name="Goodwin S."/>
            <person name="Spatafora J."/>
            <person name="Crous P."/>
            <person name="Grigoriev I."/>
        </authorList>
    </citation>
    <scope>NUCLEOTIDE SEQUENCE</scope>
    <source>
        <strain evidence="2">CBS 690.94</strain>
    </source>
</reference>
<evidence type="ECO:0000313" key="3">
    <source>
        <dbReference type="Proteomes" id="UP000799764"/>
    </source>
</evidence>
<keyword evidence="3" id="KW-1185">Reference proteome</keyword>
<feature type="compositionally biased region" description="Low complexity" evidence="1">
    <location>
        <begin position="417"/>
        <end position="429"/>
    </location>
</feature>
<proteinExistence type="predicted"/>
<protein>
    <submittedName>
        <fullName evidence="2">Uncharacterized protein</fullName>
    </submittedName>
</protein>
<name>A0A9P4PPP5_9PLEO</name>
<evidence type="ECO:0000256" key="1">
    <source>
        <dbReference type="SAM" id="MobiDB-lite"/>
    </source>
</evidence>
<feature type="region of interest" description="Disordered" evidence="1">
    <location>
        <begin position="314"/>
        <end position="504"/>
    </location>
</feature>
<evidence type="ECO:0000313" key="2">
    <source>
        <dbReference type="EMBL" id="KAF2446636.1"/>
    </source>
</evidence>
<dbReference type="EMBL" id="MU001498">
    <property type="protein sequence ID" value="KAF2446636.1"/>
    <property type="molecule type" value="Genomic_DNA"/>
</dbReference>
<dbReference type="AlphaFoldDB" id="A0A9P4PPP5"/>